<organism evidence="3 4">
    <name type="scientific">Helianthus annuus</name>
    <name type="common">Common sunflower</name>
    <dbReference type="NCBI Taxonomy" id="4232"/>
    <lineage>
        <taxon>Eukaryota</taxon>
        <taxon>Viridiplantae</taxon>
        <taxon>Streptophyta</taxon>
        <taxon>Embryophyta</taxon>
        <taxon>Tracheophyta</taxon>
        <taxon>Spermatophyta</taxon>
        <taxon>Magnoliopsida</taxon>
        <taxon>eudicotyledons</taxon>
        <taxon>Gunneridae</taxon>
        <taxon>Pentapetalae</taxon>
        <taxon>asterids</taxon>
        <taxon>campanulids</taxon>
        <taxon>Asterales</taxon>
        <taxon>Asteraceae</taxon>
        <taxon>Asteroideae</taxon>
        <taxon>Heliantheae alliance</taxon>
        <taxon>Heliantheae</taxon>
        <taxon>Helianthus</taxon>
    </lineage>
</organism>
<proteinExistence type="predicted"/>
<evidence type="ECO:0000313" key="4">
    <source>
        <dbReference type="Proteomes" id="UP000215914"/>
    </source>
</evidence>
<reference evidence="3" key="1">
    <citation type="journal article" date="2017" name="Nature">
        <title>The sunflower genome provides insights into oil metabolism, flowering and Asterid evolution.</title>
        <authorList>
            <person name="Badouin H."/>
            <person name="Gouzy J."/>
            <person name="Grassa C.J."/>
            <person name="Murat F."/>
            <person name="Staton S.E."/>
            <person name="Cottret L."/>
            <person name="Lelandais-Briere C."/>
            <person name="Owens G.L."/>
            <person name="Carrere S."/>
            <person name="Mayjonade B."/>
            <person name="Legrand L."/>
            <person name="Gill N."/>
            <person name="Kane N.C."/>
            <person name="Bowers J.E."/>
            <person name="Hubner S."/>
            <person name="Bellec A."/>
            <person name="Berard A."/>
            <person name="Berges H."/>
            <person name="Blanchet N."/>
            <person name="Boniface M.C."/>
            <person name="Brunel D."/>
            <person name="Catrice O."/>
            <person name="Chaidir N."/>
            <person name="Claudel C."/>
            <person name="Donnadieu C."/>
            <person name="Faraut T."/>
            <person name="Fievet G."/>
            <person name="Helmstetter N."/>
            <person name="King M."/>
            <person name="Knapp S.J."/>
            <person name="Lai Z."/>
            <person name="Le Paslier M.C."/>
            <person name="Lippi Y."/>
            <person name="Lorenzon L."/>
            <person name="Mandel J.R."/>
            <person name="Marage G."/>
            <person name="Marchand G."/>
            <person name="Marquand E."/>
            <person name="Bret-Mestries E."/>
            <person name="Morien E."/>
            <person name="Nambeesan S."/>
            <person name="Nguyen T."/>
            <person name="Pegot-Espagnet P."/>
            <person name="Pouilly N."/>
            <person name="Raftis F."/>
            <person name="Sallet E."/>
            <person name="Schiex T."/>
            <person name="Thomas J."/>
            <person name="Vandecasteele C."/>
            <person name="Vares D."/>
            <person name="Vear F."/>
            <person name="Vautrin S."/>
            <person name="Crespi M."/>
            <person name="Mangin B."/>
            <person name="Burke J.M."/>
            <person name="Salse J."/>
            <person name="Munos S."/>
            <person name="Vincourt P."/>
            <person name="Rieseberg L.H."/>
            <person name="Langlade N.B."/>
        </authorList>
    </citation>
    <scope>NUCLEOTIDE SEQUENCE</scope>
    <source>
        <tissue evidence="3">Leaves</tissue>
    </source>
</reference>
<name>A0A9K3DLT3_HELAN</name>
<dbReference type="EMBL" id="MNCJ02000332">
    <property type="protein sequence ID" value="KAF5757694.1"/>
    <property type="molecule type" value="Genomic_DNA"/>
</dbReference>
<evidence type="ECO:0000259" key="2">
    <source>
        <dbReference type="PROSITE" id="PS50089"/>
    </source>
</evidence>
<accession>A0A9K3DLT3</accession>
<dbReference type="Gramene" id="mRNA:HanXRQr2_Chr17g0829671">
    <property type="protein sequence ID" value="mRNA:HanXRQr2_Chr17g0829671"/>
    <property type="gene ID" value="HanXRQr2_Chr17g0829671"/>
</dbReference>
<keyword evidence="1" id="KW-0863">Zinc-finger</keyword>
<dbReference type="InterPro" id="IPR001841">
    <property type="entry name" value="Znf_RING"/>
</dbReference>
<feature type="domain" description="RING-type" evidence="2">
    <location>
        <begin position="3"/>
        <end position="36"/>
    </location>
</feature>
<protein>
    <submittedName>
        <fullName evidence="3">Zinc finger, RING-type</fullName>
    </submittedName>
</protein>
<reference evidence="3" key="2">
    <citation type="submission" date="2020-06" db="EMBL/GenBank/DDBJ databases">
        <title>Helianthus annuus Genome sequencing and assembly Release 2.</title>
        <authorList>
            <person name="Gouzy J."/>
            <person name="Langlade N."/>
            <person name="Munos S."/>
        </authorList>
    </citation>
    <scope>NUCLEOTIDE SEQUENCE</scope>
    <source>
        <tissue evidence="3">Leaves</tissue>
    </source>
</reference>
<evidence type="ECO:0000256" key="1">
    <source>
        <dbReference type="PROSITE-ProRule" id="PRU00175"/>
    </source>
</evidence>
<gene>
    <name evidence="3" type="ORF">HanXRQr2_Chr17g0829671</name>
</gene>
<dbReference type="AlphaFoldDB" id="A0A9K3DLT3"/>
<keyword evidence="4" id="KW-1185">Reference proteome</keyword>
<comment type="caution">
    <text evidence="3">The sequence shown here is derived from an EMBL/GenBank/DDBJ whole genome shotgun (WGS) entry which is preliminary data.</text>
</comment>
<dbReference type="GO" id="GO:0008270">
    <property type="term" value="F:zinc ion binding"/>
    <property type="evidence" value="ECO:0007669"/>
    <property type="project" value="UniProtKB-KW"/>
</dbReference>
<sequence length="47" mass="5097">MVCSVCLDKPKDMAFSCGYQTCCECGVGLSLCPICENLIVTKIVLHQ</sequence>
<keyword evidence="1" id="KW-0862">Zinc</keyword>
<dbReference type="Proteomes" id="UP000215914">
    <property type="component" value="Unassembled WGS sequence"/>
</dbReference>
<dbReference type="Gene3D" id="3.30.40.10">
    <property type="entry name" value="Zinc/RING finger domain, C3HC4 (zinc finger)"/>
    <property type="match status" value="1"/>
</dbReference>
<keyword evidence="1" id="KW-0479">Metal-binding</keyword>
<evidence type="ECO:0000313" key="3">
    <source>
        <dbReference type="EMBL" id="KAF5757694.1"/>
    </source>
</evidence>
<dbReference type="PROSITE" id="PS50089">
    <property type="entry name" value="ZF_RING_2"/>
    <property type="match status" value="1"/>
</dbReference>
<dbReference type="InterPro" id="IPR013083">
    <property type="entry name" value="Znf_RING/FYVE/PHD"/>
</dbReference>